<sequence length="380" mass="40683">MTRDSRIHDVAVVGGGVAGAATVIALAREGVTPIWIAPGHSDRAEVFGESLAPSARTVMASLGLGDVLKDPRHRASNATFSAWGSDFLVERNAAVHLEGPGLVLDREAFDSSMAYAAQQVSERRTVVLTSAAWRDGTWSLGLHGGASVKSRFVVDATGRSVSIGRRMVRVVTHDRMVAAVTRVPQRSTDVEATRATLIEAMADGWLYAALLADGRMSLAYFSDPDLLPHGIRHDVDCWRALVAGSRHVSRWLDDAGFDIVEPPSIVAAGTRWLERPAGANGEDEPPWAAVGDAAAAMDPLSSHGLTTSLWSGARVGAAASSWLGGDRAPLDRYSLAVEAGIRQYVADQVRVYGQERRYCGRPFWSRRAISPGGLLARTRP</sequence>
<accession>A0A6J7F0L1</accession>
<proteinExistence type="predicted"/>
<dbReference type="InterPro" id="IPR036188">
    <property type="entry name" value="FAD/NAD-bd_sf"/>
</dbReference>
<dbReference type="InterPro" id="IPR050816">
    <property type="entry name" value="Flavin-dep_Halogenase_NPB"/>
</dbReference>
<dbReference type="EMBL" id="CAFBLS010000338">
    <property type="protein sequence ID" value="CAB4887025.1"/>
    <property type="molecule type" value="Genomic_DNA"/>
</dbReference>
<organism evidence="1">
    <name type="scientific">freshwater metagenome</name>
    <dbReference type="NCBI Taxonomy" id="449393"/>
    <lineage>
        <taxon>unclassified sequences</taxon>
        <taxon>metagenomes</taxon>
        <taxon>ecological metagenomes</taxon>
    </lineage>
</organism>
<dbReference type="PANTHER" id="PTHR43747:SF1">
    <property type="entry name" value="SLR1998 PROTEIN"/>
    <property type="match status" value="1"/>
</dbReference>
<gene>
    <name evidence="1" type="ORF">UFOPK3402_02008</name>
</gene>
<dbReference type="AlphaFoldDB" id="A0A6J7F0L1"/>
<name>A0A6J7F0L1_9ZZZZ</name>
<dbReference type="PANTHER" id="PTHR43747">
    <property type="entry name" value="FAD-BINDING PROTEIN"/>
    <property type="match status" value="1"/>
</dbReference>
<dbReference type="SUPFAM" id="SSF51905">
    <property type="entry name" value="FAD/NAD(P)-binding domain"/>
    <property type="match status" value="1"/>
</dbReference>
<protein>
    <submittedName>
        <fullName evidence="1">Unannotated protein</fullName>
    </submittedName>
</protein>
<dbReference type="NCBIfam" id="NF038174">
    <property type="entry name" value="maturase_GoxB"/>
    <property type="match status" value="1"/>
</dbReference>
<dbReference type="Gene3D" id="3.30.9.100">
    <property type="match status" value="1"/>
</dbReference>
<dbReference type="PRINTS" id="PR00420">
    <property type="entry name" value="RNGMNOXGNASE"/>
</dbReference>
<reference evidence="1" key="1">
    <citation type="submission" date="2020-05" db="EMBL/GenBank/DDBJ databases">
        <authorList>
            <person name="Chiriac C."/>
            <person name="Salcher M."/>
            <person name="Ghai R."/>
            <person name="Kavagutti S V."/>
        </authorList>
    </citation>
    <scope>NUCLEOTIDE SEQUENCE</scope>
</reference>
<evidence type="ECO:0000313" key="1">
    <source>
        <dbReference type="EMBL" id="CAB4887025.1"/>
    </source>
</evidence>
<dbReference type="Gene3D" id="3.50.50.60">
    <property type="entry name" value="FAD/NAD(P)-binding domain"/>
    <property type="match status" value="1"/>
</dbReference>